<comment type="caution">
    <text evidence="1">The sequence shown here is derived from an EMBL/GenBank/DDBJ whole genome shotgun (WGS) entry which is preliminary data.</text>
</comment>
<sequence>MIQISIPASVPRKQFDHNVKVEFINFVADTVANSNYRGTIPFIMKMEISVVFFRTFLMQSLAI</sequence>
<dbReference type="EMBL" id="VIRV01000001">
    <property type="protein sequence ID" value="MBY0757728.1"/>
    <property type="molecule type" value="Genomic_DNA"/>
</dbReference>
<name>A0ABS7L453_9FIRM</name>
<protein>
    <submittedName>
        <fullName evidence="1">DUF961 domain-containing protein</fullName>
    </submittedName>
</protein>
<evidence type="ECO:0000313" key="2">
    <source>
        <dbReference type="Proteomes" id="UP000779049"/>
    </source>
</evidence>
<dbReference type="Gene3D" id="2.40.50.390">
    <property type="entry name" value="Conjugative transposon protein, DUF961"/>
    <property type="match status" value="1"/>
</dbReference>
<proteinExistence type="predicted"/>
<reference evidence="1 2" key="1">
    <citation type="journal article" date="2020" name="New Microbes New Infect">
        <title>Sellimonas caecigallum sp. nov., description and genome sequence of a new member of the Sellimonas genus isolated from the cecum of feral chicken.</title>
        <authorList>
            <person name="Wongkuna S."/>
            <person name="Ghimire S."/>
            <person name="Antony L."/>
            <person name="Chankhamhaengdecha S."/>
            <person name="Janvilisri T."/>
            <person name="Scaria J."/>
        </authorList>
    </citation>
    <scope>NUCLEOTIDE SEQUENCE [LARGE SCALE GENOMIC DNA]</scope>
    <source>
        <strain evidence="1 2">SW451</strain>
    </source>
</reference>
<keyword evidence="2" id="KW-1185">Reference proteome</keyword>
<gene>
    <name evidence="1" type="ORF">FLB61_01195</name>
</gene>
<dbReference type="Proteomes" id="UP000779049">
    <property type="component" value="Unassembled WGS sequence"/>
</dbReference>
<accession>A0ABS7L453</accession>
<dbReference type="InterPro" id="IPR038620">
    <property type="entry name" value="YdcP-like_sf"/>
</dbReference>
<evidence type="ECO:0000313" key="1">
    <source>
        <dbReference type="EMBL" id="MBY0757728.1"/>
    </source>
</evidence>
<organism evidence="1 2">
    <name type="scientific">Sellimonas caecigallum</name>
    <dbReference type="NCBI Taxonomy" id="2592333"/>
    <lineage>
        <taxon>Bacteria</taxon>
        <taxon>Bacillati</taxon>
        <taxon>Bacillota</taxon>
        <taxon>Clostridia</taxon>
        <taxon>Lachnospirales</taxon>
        <taxon>Lachnospiraceae</taxon>
        <taxon>Sellimonas</taxon>
    </lineage>
</organism>